<gene>
    <name evidence="1" type="ORF">OsI_22661</name>
</gene>
<evidence type="ECO:0000313" key="1">
    <source>
        <dbReference type="EMBL" id="EEC80457.1"/>
    </source>
</evidence>
<evidence type="ECO:0000313" key="2">
    <source>
        <dbReference type="Proteomes" id="UP000007015"/>
    </source>
</evidence>
<organism evidence="1 2">
    <name type="scientific">Oryza sativa subsp. indica</name>
    <name type="common">Rice</name>
    <dbReference type="NCBI Taxonomy" id="39946"/>
    <lineage>
        <taxon>Eukaryota</taxon>
        <taxon>Viridiplantae</taxon>
        <taxon>Streptophyta</taxon>
        <taxon>Embryophyta</taxon>
        <taxon>Tracheophyta</taxon>
        <taxon>Spermatophyta</taxon>
        <taxon>Magnoliopsida</taxon>
        <taxon>Liliopsida</taxon>
        <taxon>Poales</taxon>
        <taxon>Poaceae</taxon>
        <taxon>BOP clade</taxon>
        <taxon>Oryzoideae</taxon>
        <taxon>Oryzeae</taxon>
        <taxon>Oryzinae</taxon>
        <taxon>Oryza</taxon>
        <taxon>Oryza sativa</taxon>
    </lineage>
</organism>
<dbReference type="EMBL" id="CM000131">
    <property type="protein sequence ID" value="EEC80457.1"/>
    <property type="molecule type" value="Genomic_DNA"/>
</dbReference>
<accession>B8B0W8</accession>
<name>B8B0W8_ORYSI</name>
<reference evidence="1 2" key="1">
    <citation type="journal article" date="2005" name="PLoS Biol.">
        <title>The genomes of Oryza sativa: a history of duplications.</title>
        <authorList>
            <person name="Yu J."/>
            <person name="Wang J."/>
            <person name="Lin W."/>
            <person name="Li S."/>
            <person name="Li H."/>
            <person name="Zhou J."/>
            <person name="Ni P."/>
            <person name="Dong W."/>
            <person name="Hu S."/>
            <person name="Zeng C."/>
            <person name="Zhang J."/>
            <person name="Zhang Y."/>
            <person name="Li R."/>
            <person name="Xu Z."/>
            <person name="Li S."/>
            <person name="Li X."/>
            <person name="Zheng H."/>
            <person name="Cong L."/>
            <person name="Lin L."/>
            <person name="Yin J."/>
            <person name="Geng J."/>
            <person name="Li G."/>
            <person name="Shi J."/>
            <person name="Liu J."/>
            <person name="Lv H."/>
            <person name="Li J."/>
            <person name="Wang J."/>
            <person name="Deng Y."/>
            <person name="Ran L."/>
            <person name="Shi X."/>
            <person name="Wang X."/>
            <person name="Wu Q."/>
            <person name="Li C."/>
            <person name="Ren X."/>
            <person name="Wang J."/>
            <person name="Wang X."/>
            <person name="Li D."/>
            <person name="Liu D."/>
            <person name="Zhang X."/>
            <person name="Ji Z."/>
            <person name="Zhao W."/>
            <person name="Sun Y."/>
            <person name="Zhang Z."/>
            <person name="Bao J."/>
            <person name="Han Y."/>
            <person name="Dong L."/>
            <person name="Ji J."/>
            <person name="Chen P."/>
            <person name="Wu S."/>
            <person name="Liu J."/>
            <person name="Xiao Y."/>
            <person name="Bu D."/>
            <person name="Tan J."/>
            <person name="Yang L."/>
            <person name="Ye C."/>
            <person name="Zhang J."/>
            <person name="Xu J."/>
            <person name="Zhou Y."/>
            <person name="Yu Y."/>
            <person name="Zhang B."/>
            <person name="Zhuang S."/>
            <person name="Wei H."/>
            <person name="Liu B."/>
            <person name="Lei M."/>
            <person name="Yu H."/>
            <person name="Li Y."/>
            <person name="Xu H."/>
            <person name="Wei S."/>
            <person name="He X."/>
            <person name="Fang L."/>
            <person name="Zhang Z."/>
            <person name="Zhang Y."/>
            <person name="Huang X."/>
            <person name="Su Z."/>
            <person name="Tong W."/>
            <person name="Li J."/>
            <person name="Tong Z."/>
            <person name="Li S."/>
            <person name="Ye J."/>
            <person name="Wang L."/>
            <person name="Fang L."/>
            <person name="Lei T."/>
            <person name="Chen C."/>
            <person name="Chen H."/>
            <person name="Xu Z."/>
            <person name="Li H."/>
            <person name="Huang H."/>
            <person name="Zhang F."/>
            <person name="Xu H."/>
            <person name="Li N."/>
            <person name="Zhao C."/>
            <person name="Li S."/>
            <person name="Dong L."/>
            <person name="Huang Y."/>
            <person name="Li L."/>
            <person name="Xi Y."/>
            <person name="Qi Q."/>
            <person name="Li W."/>
            <person name="Zhang B."/>
            <person name="Hu W."/>
            <person name="Zhang Y."/>
            <person name="Tian X."/>
            <person name="Jiao Y."/>
            <person name="Liang X."/>
            <person name="Jin J."/>
            <person name="Gao L."/>
            <person name="Zheng W."/>
            <person name="Hao B."/>
            <person name="Liu S."/>
            <person name="Wang W."/>
            <person name="Yuan L."/>
            <person name="Cao M."/>
            <person name="McDermott J."/>
            <person name="Samudrala R."/>
            <person name="Wang J."/>
            <person name="Wong G.K."/>
            <person name="Yang H."/>
        </authorList>
    </citation>
    <scope>NUCLEOTIDE SEQUENCE [LARGE SCALE GENOMIC DNA]</scope>
    <source>
        <strain evidence="2">cv. 93-11</strain>
    </source>
</reference>
<proteinExistence type="predicted"/>
<dbReference type="AlphaFoldDB" id="B8B0W8"/>
<sequence length="71" mass="7708">MPRLFLAKLVMVVGVGEGRKLLSAKKMTMMVPDRTADVMAYWKTVHPNSPIPSAILNLLTQPSGNSLSIKG</sequence>
<dbReference type="HOGENOM" id="CLU_2744487_0_0_1"/>
<protein>
    <submittedName>
        <fullName evidence="1">Uncharacterized protein</fullName>
    </submittedName>
</protein>
<keyword evidence="2" id="KW-1185">Reference proteome</keyword>
<dbReference type="Gramene" id="BGIOSGA021380-TA">
    <property type="protein sequence ID" value="BGIOSGA021380-PA"/>
    <property type="gene ID" value="BGIOSGA021380"/>
</dbReference>
<dbReference type="Proteomes" id="UP000007015">
    <property type="component" value="Chromosome 6"/>
</dbReference>